<dbReference type="Proteomes" id="UP000291917">
    <property type="component" value="Unassembled WGS sequence"/>
</dbReference>
<dbReference type="Gene3D" id="2.60.40.2630">
    <property type="match status" value="1"/>
</dbReference>
<dbReference type="RefSeq" id="WP_130089077.1">
    <property type="nucleotide sequence ID" value="NZ_RCXL01000026.1"/>
</dbReference>
<accession>A0A4V1YSS9</accession>
<gene>
    <name evidence="3" type="ORF">EAJ03_14960</name>
    <name evidence="2" type="ORF">F2Z23_15165</name>
</gene>
<feature type="region of interest" description="Disordered" evidence="1">
    <location>
        <begin position="21"/>
        <end position="43"/>
    </location>
</feature>
<evidence type="ECO:0000256" key="1">
    <source>
        <dbReference type="SAM" id="MobiDB-lite"/>
    </source>
</evidence>
<dbReference type="InterPro" id="IPR025049">
    <property type="entry name" value="Mfa-like_1"/>
</dbReference>
<organism evidence="3 4">
    <name type="scientific">Bacteroides eggerthii</name>
    <dbReference type="NCBI Taxonomy" id="28111"/>
    <lineage>
        <taxon>Bacteria</taxon>
        <taxon>Pseudomonadati</taxon>
        <taxon>Bacteroidota</taxon>
        <taxon>Bacteroidia</taxon>
        <taxon>Bacteroidales</taxon>
        <taxon>Bacteroidaceae</taxon>
        <taxon>Bacteroides</taxon>
    </lineage>
</organism>
<dbReference type="Gene3D" id="2.60.40.2620">
    <property type="entry name" value="Fimbrillin-like"/>
    <property type="match status" value="1"/>
</dbReference>
<dbReference type="EMBL" id="VVZX01000024">
    <property type="protein sequence ID" value="KAA5271370.1"/>
    <property type="molecule type" value="Genomic_DNA"/>
</dbReference>
<evidence type="ECO:0000313" key="3">
    <source>
        <dbReference type="EMBL" id="RYT70640.1"/>
    </source>
</evidence>
<reference evidence="2 5" key="1">
    <citation type="journal article" date="2019" name="Nat. Med.">
        <title>A library of human gut bacterial isolates paired with longitudinal multiomics data enables mechanistic microbiome research.</title>
        <authorList>
            <person name="Poyet M."/>
            <person name="Groussin M."/>
            <person name="Gibbons S.M."/>
            <person name="Avila-Pacheco J."/>
            <person name="Jiang X."/>
            <person name="Kearney S.M."/>
            <person name="Perrotta A.R."/>
            <person name="Berdy B."/>
            <person name="Zhao S."/>
            <person name="Lieberman T.D."/>
            <person name="Swanson P.K."/>
            <person name="Smith M."/>
            <person name="Roesemann S."/>
            <person name="Alexander J.E."/>
            <person name="Rich S.A."/>
            <person name="Livny J."/>
            <person name="Vlamakis H."/>
            <person name="Clish C."/>
            <person name="Bullock K."/>
            <person name="Deik A."/>
            <person name="Scott J."/>
            <person name="Pierce K.A."/>
            <person name="Xavier R.J."/>
            <person name="Alm E.J."/>
        </authorList>
    </citation>
    <scope>NUCLEOTIDE SEQUENCE [LARGE SCALE GENOMIC DNA]</scope>
    <source>
        <strain evidence="2 5">BIOML-A1</strain>
    </source>
</reference>
<name>A0A4V1YSS9_9BACE</name>
<dbReference type="Pfam" id="PF13149">
    <property type="entry name" value="Mfa_like_1"/>
    <property type="match status" value="1"/>
</dbReference>
<proteinExistence type="predicted"/>
<dbReference type="Proteomes" id="UP000335496">
    <property type="component" value="Unassembled WGS sequence"/>
</dbReference>
<dbReference type="PROSITE" id="PS51257">
    <property type="entry name" value="PROKAR_LIPOPROTEIN"/>
    <property type="match status" value="1"/>
</dbReference>
<dbReference type="CDD" id="cd13121">
    <property type="entry name" value="BF2867_like_C"/>
    <property type="match status" value="1"/>
</dbReference>
<reference evidence="3 4" key="2">
    <citation type="journal article" date="2019" name="Science, e1252229">
        <title>Invertible promoters mediate bacterial phase variation, antibiotic resistance, and host adaptation in the gut.</title>
        <authorList>
            <person name="Jiang X."/>
            <person name="Hall A.B."/>
            <person name="Arthur T.D."/>
            <person name="Plichta D.R."/>
            <person name="Covington C.T."/>
            <person name="Poyet M."/>
            <person name="Crothers J."/>
            <person name="Moses P.L."/>
            <person name="Tolonen A.C."/>
            <person name="Vlamakis H."/>
            <person name="Alm E.J."/>
            <person name="Xavier R.J."/>
        </authorList>
    </citation>
    <scope>NUCLEOTIDE SEQUENCE [LARGE SCALE GENOMIC DNA]</scope>
    <source>
        <strain evidence="3">Bj_0095</strain>
        <strain evidence="4">bj_0095</strain>
    </source>
</reference>
<evidence type="ECO:0000313" key="4">
    <source>
        <dbReference type="Proteomes" id="UP000291917"/>
    </source>
</evidence>
<dbReference type="AlphaFoldDB" id="A0A4V1YSS9"/>
<dbReference type="CDD" id="cd13120">
    <property type="entry name" value="BF2867_like_N"/>
    <property type="match status" value="1"/>
</dbReference>
<protein>
    <submittedName>
        <fullName evidence="3">Fimbrillin family protein</fullName>
    </submittedName>
</protein>
<dbReference type="InterPro" id="IPR042278">
    <property type="entry name" value="Mfa-like_1_N"/>
</dbReference>
<keyword evidence="5" id="KW-1185">Reference proteome</keyword>
<sequence>MKKLLLFGLLAITLFAGCDKENGTNLPEPEPTPTPKPDEPQEEPTFLKFSTSIEMMDEVTTKAPVSQFQRDDEIGLFYNDTCLNKKFTFNGASWSGGAIALSSTLKNIYCYFPYSSSIKTHDNIPVDVTLQTDYLAGATTVGTSAASAEVKMKHILSLVRVTFKKNNYPGTGHIESVTWNGIHKQAKYNLITGALTPAGEKGSYQAGGNFIVDDSKDPVVVEAILLPVSTAEGISLTVRVDGEDRTYQIPAVHQWETAKAYTYTLTLKGGYNSPIDLEEYPIDVTHWSSFGKTDNIVLGTSDKDFFSIEPGAIPYGSDIYRNEGYMMGFYGYWMGFDPATGNMPDKWEGDFRMVFMDNAGNIVEKFQPCSITVENGVMMKNTGARSYVTAPAGTYELGVLFRKKGETTWIKADRKDNVTKQDMIFTVKEQTNLPALRMIQVEDEINTGVVNHYCPYNTNFNITYILSNRGSIALKGEIKAVWERTFDYTGHCYRPSSKRTNTTNDNTWQDEIGRVSIDLQPTVRFWHGAIPCKFPVKREYPMVNGTGYCMPMVHLYWKAEGSSEWVLLRCDLDEALATKLSLGQSEWSLSGIALNYVYIKQSHWK</sequence>
<comment type="caution">
    <text evidence="3">The sequence shown here is derived from an EMBL/GenBank/DDBJ whole genome shotgun (WGS) entry which is preliminary data.</text>
</comment>
<dbReference type="EMBL" id="RCXL01000026">
    <property type="protein sequence ID" value="RYT70640.1"/>
    <property type="molecule type" value="Genomic_DNA"/>
</dbReference>
<evidence type="ECO:0000313" key="2">
    <source>
        <dbReference type="EMBL" id="KAA5271370.1"/>
    </source>
</evidence>
<evidence type="ECO:0000313" key="5">
    <source>
        <dbReference type="Proteomes" id="UP000335496"/>
    </source>
</evidence>